<protein>
    <recommendedName>
        <fullName evidence="1">HTH cro/C1-type domain-containing protein</fullName>
    </recommendedName>
</protein>
<dbReference type="Gene3D" id="1.10.260.40">
    <property type="entry name" value="lambda repressor-like DNA-binding domains"/>
    <property type="match status" value="1"/>
</dbReference>
<organism evidence="2">
    <name type="scientific">Flavobacterium sp. CFS9</name>
    <dbReference type="NCBI Taxonomy" id="3143118"/>
    <lineage>
        <taxon>Bacteria</taxon>
        <taxon>Pseudomonadati</taxon>
        <taxon>Bacteroidota</taxon>
        <taxon>Flavobacteriia</taxon>
        <taxon>Flavobacteriales</taxon>
        <taxon>Flavobacteriaceae</taxon>
        <taxon>Flavobacterium</taxon>
    </lineage>
</organism>
<gene>
    <name evidence="2" type="ORF">CFS9_27520</name>
</gene>
<dbReference type="AlphaFoldDB" id="A0AAT9H3S1"/>
<dbReference type="InterPro" id="IPR001387">
    <property type="entry name" value="Cro/C1-type_HTH"/>
</dbReference>
<sequence length="101" mass="11575">MCLLPRQIYKVLLTIMSTESIKKINFFVKQFGINLKEIRQSKNMTQLDLATAMNDLSSESFIDKTTISRIENGRTNITLTTSIKLSLALEVDLKVLFDFKL</sequence>
<dbReference type="SMART" id="SM00530">
    <property type="entry name" value="HTH_XRE"/>
    <property type="match status" value="1"/>
</dbReference>
<proteinExistence type="predicted"/>
<dbReference type="EMBL" id="AP031573">
    <property type="protein sequence ID" value="BFM44111.1"/>
    <property type="molecule type" value="Genomic_DNA"/>
</dbReference>
<feature type="domain" description="HTH cro/C1-type" evidence="1">
    <location>
        <begin position="35"/>
        <end position="96"/>
    </location>
</feature>
<dbReference type="CDD" id="cd00093">
    <property type="entry name" value="HTH_XRE"/>
    <property type="match status" value="1"/>
</dbReference>
<dbReference type="Pfam" id="PF01381">
    <property type="entry name" value="HTH_3"/>
    <property type="match status" value="1"/>
</dbReference>
<name>A0AAT9H3S1_9FLAO</name>
<dbReference type="InterPro" id="IPR010982">
    <property type="entry name" value="Lambda_DNA-bd_dom_sf"/>
</dbReference>
<evidence type="ECO:0000259" key="1">
    <source>
        <dbReference type="PROSITE" id="PS50943"/>
    </source>
</evidence>
<dbReference type="PROSITE" id="PS50943">
    <property type="entry name" value="HTH_CROC1"/>
    <property type="match status" value="1"/>
</dbReference>
<accession>A0AAT9H3S1</accession>
<dbReference type="GO" id="GO:0003677">
    <property type="term" value="F:DNA binding"/>
    <property type="evidence" value="ECO:0007669"/>
    <property type="project" value="InterPro"/>
</dbReference>
<reference evidence="2" key="1">
    <citation type="submission" date="2024-05" db="EMBL/GenBank/DDBJ databases">
        <title>Whole-Genome Sequence of CFS9, a Potential Fish Probiotic Isolated from the Body Surface of Silurus asotus.</title>
        <authorList>
            <person name="Kojima M."/>
            <person name="Tobioka K."/>
            <person name="Yokota K."/>
            <person name="Nakatani H."/>
            <person name="Hori K."/>
            <person name="Tamaru Y."/>
            <person name="Okazaki F."/>
        </authorList>
    </citation>
    <scope>NUCLEOTIDE SEQUENCE</scope>
    <source>
        <strain evidence="2">CFS9</strain>
    </source>
</reference>
<dbReference type="SUPFAM" id="SSF47413">
    <property type="entry name" value="lambda repressor-like DNA-binding domains"/>
    <property type="match status" value="1"/>
</dbReference>
<evidence type="ECO:0000313" key="2">
    <source>
        <dbReference type="EMBL" id="BFM44111.1"/>
    </source>
</evidence>